<comment type="caution">
    <text evidence="1">The sequence shown here is derived from an EMBL/GenBank/DDBJ whole genome shotgun (WGS) entry which is preliminary data.</text>
</comment>
<organism evidence="1">
    <name type="scientific">marine sediment metagenome</name>
    <dbReference type="NCBI Taxonomy" id="412755"/>
    <lineage>
        <taxon>unclassified sequences</taxon>
        <taxon>metagenomes</taxon>
        <taxon>ecological metagenomes</taxon>
    </lineage>
</organism>
<protein>
    <recommendedName>
        <fullName evidence="2">TonB-dependent receptor-like beta-barrel domain-containing protein</fullName>
    </recommendedName>
</protein>
<accession>X1U3B3</accession>
<gene>
    <name evidence="1" type="ORF">S12H4_15306</name>
</gene>
<sequence length="108" mass="12458">MNSSGSDYDRNILSSIDDNDNKGYLTDLNGNLNLVKSKWGDMNILGGYRYRNKNFEPPSRMEKKDFEERWNIRSSTGMEEIKNGGIVYSKENLFLSKANVSSLKRENH</sequence>
<proteinExistence type="predicted"/>
<dbReference type="EMBL" id="BARW01007338">
    <property type="protein sequence ID" value="GAI86804.1"/>
    <property type="molecule type" value="Genomic_DNA"/>
</dbReference>
<dbReference type="AlphaFoldDB" id="X1U3B3"/>
<name>X1U3B3_9ZZZZ</name>
<evidence type="ECO:0008006" key="2">
    <source>
        <dbReference type="Google" id="ProtNLM"/>
    </source>
</evidence>
<evidence type="ECO:0000313" key="1">
    <source>
        <dbReference type="EMBL" id="GAI86804.1"/>
    </source>
</evidence>
<reference evidence="1" key="1">
    <citation type="journal article" date="2014" name="Front. Microbiol.">
        <title>High frequency of phylogenetically diverse reductive dehalogenase-homologous genes in deep subseafloor sedimentary metagenomes.</title>
        <authorList>
            <person name="Kawai M."/>
            <person name="Futagami T."/>
            <person name="Toyoda A."/>
            <person name="Takaki Y."/>
            <person name="Nishi S."/>
            <person name="Hori S."/>
            <person name="Arai W."/>
            <person name="Tsubouchi T."/>
            <person name="Morono Y."/>
            <person name="Uchiyama I."/>
            <person name="Ito T."/>
            <person name="Fujiyama A."/>
            <person name="Inagaki F."/>
            <person name="Takami H."/>
        </authorList>
    </citation>
    <scope>NUCLEOTIDE SEQUENCE</scope>
    <source>
        <strain evidence="1">Expedition CK06-06</strain>
    </source>
</reference>